<feature type="compositionally biased region" description="Basic residues" evidence="3">
    <location>
        <begin position="62"/>
        <end position="71"/>
    </location>
</feature>
<sequence length="1589" mass="176572">MAPPGGSEVRATGFTTLYEPGPGLAKVDIIFVHGLGGHPRTTWATSNKLIGKGKAKQEEKKASKKERKKGISRIGGLFKRSPSRRKDNDAQEISATDKFTDATRHDGSDAGVTVPSDDQEIERKEREHRKAVSTTVFWPKDLLPKVCNNARILTWGYDAQVTKGWWSAGANKNTVYQHGESLVNDLPRHRDLERPIIWIAHSLGGIVVKEALTLSDAADKVDERRLKNIVISTAAVVFMGTPHRGGNSEHVSLGEIARKAASAVGIDTNPALLDALGLKTADLERLQNSFSRLWKSYNFRVKTFRESTGFSKVNIRSANDKVVPDISASLGDPREHAEMLDGNHTEICRMSESDTNWGKVSGELKELCREAEILAAAKARVAPKILDNLDKECLRSLFFPEMNARSNAIAGPANNTTNWIQQDSRFNAWHNWDETAQPNALLWIKGKPGSGKSTVMKSMMKQIVIDDRGRADNSINLVISFFFSAKGVPLQRSSIGLYRSLVYQLVNTNSHIREAFLPLWREKVQDLEYIDGQRVTACQWQETELKSFLEEVYRNRLPDKVRTIIFVDALDECQDAHDTEVISNEARDVVFFLQELSRIARSNGLALDVCLSSRSSFTAGTKNVREIIVDQCNLKDISTYVNARLIAIDSREPDSLWKLGQDIVERSSGIFLWAKLVVDMLLDDADGGRNMAYLRKRLSTLPRNLEQIYKDMLESRRGEDDSQGLTVKFFQWAIFSVKPLQLREWHLIFAFIQFPPPKSLSEWQSSENFIADNDELEKTIRRISRGLVEVTTGQELEMSDEDSTKAGAGSLDLEIGDTRTVQVIHESVREFFRFRGGFAVLDDRFNGPESTAAEAHSTIVECCLNYLNIKEFDDWIEAKRIHDNDSLYAVSLRSRAVGDSTSIFRRASVGSFCSASSQSSDYGRPAKTVPSISHLNLDSEGLTGKDKALQDFLLVQREQYLFAGEAASKTDTCCIQPPDNATYPHIIPSPGTSSESSIINESSSIRSSQELQILGSGARDILALRDYALYEVLTHAKVAQIPDIPPFGVVGRFVNTWERFLLLREDLKRGTSCIQFCLGMNMIPYIIPALELRVEPLINAFCLASDLDNEAAMRCMVRNQWEVYSGLKSTSLGSQWKDLSENIVRRNHTYALTHWRQQCERLLCDEGISNDWILNILEGRGLERRTPLLLVACEHGAVMMIQILLEMGADPTQAREELNVKQTPLDYVCEHHEDFHDTLYELVASLVLHGAVVNSVGRLSNTPLHWLCSAFAAADTFDMSKVVEHLLVNGGDLDAKNESGMTALHLFCSSYKGETTSDFTSVLSRLVEYGGDINTKNNVGYTPLHDLCSRHYFYRQPSRIKELLKLGGDPNMQDPCGRTPLHHSCTSGSSSAAPFVQMLISFGAEINTRDVEGRTALHVYCAAYDITSSVEVVATLLGFGADASVQDCHGHTPLSTIVKTSRRESGYDLCRDIARLLLERMADMDAADHIGKTALHEAVDNHDGLMVDILLEHRANVDVQDECGNTPLHLAATGLTIGGPVDTPRRRCVAALLKAGANSDLKNSKGQAPPADIIAEITAASALQVPKRG</sequence>
<evidence type="ECO:0000313" key="5">
    <source>
        <dbReference type="EMBL" id="KAF2496698.1"/>
    </source>
</evidence>
<organism evidence="5 6">
    <name type="scientific">Lophium mytilinum</name>
    <dbReference type="NCBI Taxonomy" id="390894"/>
    <lineage>
        <taxon>Eukaryota</taxon>
        <taxon>Fungi</taxon>
        <taxon>Dikarya</taxon>
        <taxon>Ascomycota</taxon>
        <taxon>Pezizomycotina</taxon>
        <taxon>Dothideomycetes</taxon>
        <taxon>Pleosporomycetidae</taxon>
        <taxon>Mytilinidiales</taxon>
        <taxon>Mytilinidiaceae</taxon>
        <taxon>Lophium</taxon>
    </lineage>
</organism>
<dbReference type="SMART" id="SM00248">
    <property type="entry name" value="ANK"/>
    <property type="match status" value="10"/>
</dbReference>
<feature type="repeat" description="ANK" evidence="2">
    <location>
        <begin position="1412"/>
        <end position="1448"/>
    </location>
</feature>
<feature type="repeat" description="ANK" evidence="2">
    <location>
        <begin position="1299"/>
        <end position="1338"/>
    </location>
</feature>
<feature type="repeat" description="ANK" evidence="2">
    <location>
        <begin position="1449"/>
        <end position="1489"/>
    </location>
</feature>
<dbReference type="Gene3D" id="1.25.40.20">
    <property type="entry name" value="Ankyrin repeat-containing domain"/>
    <property type="match status" value="2"/>
</dbReference>
<dbReference type="OrthoDB" id="427518at2759"/>
<dbReference type="InterPro" id="IPR027417">
    <property type="entry name" value="P-loop_NTPase"/>
</dbReference>
<dbReference type="InterPro" id="IPR002110">
    <property type="entry name" value="Ankyrin_rpt"/>
</dbReference>
<feature type="repeat" description="ANK" evidence="2">
    <location>
        <begin position="1376"/>
        <end position="1411"/>
    </location>
</feature>
<dbReference type="PROSITE" id="PS50088">
    <property type="entry name" value="ANK_REPEAT"/>
    <property type="match status" value="6"/>
</dbReference>
<protein>
    <recommendedName>
        <fullName evidence="4">Nephrocystin 3-like N-terminal domain-containing protein</fullName>
    </recommendedName>
</protein>
<evidence type="ECO:0000313" key="6">
    <source>
        <dbReference type="Proteomes" id="UP000799750"/>
    </source>
</evidence>
<dbReference type="EMBL" id="MU004187">
    <property type="protein sequence ID" value="KAF2496698.1"/>
    <property type="molecule type" value="Genomic_DNA"/>
</dbReference>
<dbReference type="PANTHER" id="PTHR10039">
    <property type="entry name" value="AMELOGENIN"/>
    <property type="match status" value="1"/>
</dbReference>
<dbReference type="SUPFAM" id="SSF48403">
    <property type="entry name" value="Ankyrin repeat"/>
    <property type="match status" value="1"/>
</dbReference>
<dbReference type="PANTHER" id="PTHR10039:SF5">
    <property type="entry name" value="NACHT DOMAIN-CONTAINING PROTEIN"/>
    <property type="match status" value="1"/>
</dbReference>
<name>A0A6A6QW54_9PEZI</name>
<dbReference type="SUPFAM" id="SSF53474">
    <property type="entry name" value="alpha/beta-Hydrolases"/>
    <property type="match status" value="1"/>
</dbReference>
<reference evidence="5" key="1">
    <citation type="journal article" date="2020" name="Stud. Mycol.">
        <title>101 Dothideomycetes genomes: a test case for predicting lifestyles and emergence of pathogens.</title>
        <authorList>
            <person name="Haridas S."/>
            <person name="Albert R."/>
            <person name="Binder M."/>
            <person name="Bloem J."/>
            <person name="Labutti K."/>
            <person name="Salamov A."/>
            <person name="Andreopoulos B."/>
            <person name="Baker S."/>
            <person name="Barry K."/>
            <person name="Bills G."/>
            <person name="Bluhm B."/>
            <person name="Cannon C."/>
            <person name="Castanera R."/>
            <person name="Culley D."/>
            <person name="Daum C."/>
            <person name="Ezra D."/>
            <person name="Gonzalez J."/>
            <person name="Henrissat B."/>
            <person name="Kuo A."/>
            <person name="Liang C."/>
            <person name="Lipzen A."/>
            <person name="Lutzoni F."/>
            <person name="Magnuson J."/>
            <person name="Mondo S."/>
            <person name="Nolan M."/>
            <person name="Ohm R."/>
            <person name="Pangilinan J."/>
            <person name="Park H.-J."/>
            <person name="Ramirez L."/>
            <person name="Alfaro M."/>
            <person name="Sun H."/>
            <person name="Tritt A."/>
            <person name="Yoshinaga Y."/>
            <person name="Zwiers L.-H."/>
            <person name="Turgeon B."/>
            <person name="Goodwin S."/>
            <person name="Spatafora J."/>
            <person name="Crous P."/>
            <person name="Grigoriev I."/>
        </authorList>
    </citation>
    <scope>NUCLEOTIDE SEQUENCE</scope>
    <source>
        <strain evidence="5">CBS 269.34</strain>
    </source>
</reference>
<evidence type="ECO:0000259" key="4">
    <source>
        <dbReference type="Pfam" id="PF24883"/>
    </source>
</evidence>
<feature type="repeat" description="ANK" evidence="2">
    <location>
        <begin position="1490"/>
        <end position="1522"/>
    </location>
</feature>
<accession>A0A6A6QW54</accession>
<feature type="compositionally biased region" description="Basic and acidic residues" evidence="3">
    <location>
        <begin position="98"/>
        <end position="108"/>
    </location>
</feature>
<dbReference type="InterPro" id="IPR036770">
    <property type="entry name" value="Ankyrin_rpt-contain_sf"/>
</dbReference>
<dbReference type="Gene3D" id="3.40.50.300">
    <property type="entry name" value="P-loop containing nucleotide triphosphate hydrolases"/>
    <property type="match status" value="1"/>
</dbReference>
<dbReference type="PROSITE" id="PS50297">
    <property type="entry name" value="ANK_REP_REGION"/>
    <property type="match status" value="2"/>
</dbReference>
<feature type="region of interest" description="Disordered" evidence="3">
    <location>
        <begin position="43"/>
        <end position="127"/>
    </location>
</feature>
<feature type="repeat" description="ANK" evidence="2">
    <location>
        <begin position="1523"/>
        <end position="1564"/>
    </location>
</feature>
<gene>
    <name evidence="5" type="ORF">BU16DRAFT_560021</name>
</gene>
<dbReference type="SUPFAM" id="SSF52540">
    <property type="entry name" value="P-loop containing nucleoside triphosphate hydrolases"/>
    <property type="match status" value="1"/>
</dbReference>
<dbReference type="Pfam" id="PF12796">
    <property type="entry name" value="Ank_2"/>
    <property type="match status" value="3"/>
</dbReference>
<evidence type="ECO:0000256" key="3">
    <source>
        <dbReference type="SAM" id="MobiDB-lite"/>
    </source>
</evidence>
<dbReference type="Proteomes" id="UP000799750">
    <property type="component" value="Unassembled WGS sequence"/>
</dbReference>
<dbReference type="InterPro" id="IPR056884">
    <property type="entry name" value="NPHP3-like_N"/>
</dbReference>
<dbReference type="InterPro" id="IPR029058">
    <property type="entry name" value="AB_hydrolase_fold"/>
</dbReference>
<keyword evidence="2" id="KW-0040">ANK repeat</keyword>
<dbReference type="Gene3D" id="3.40.50.1820">
    <property type="entry name" value="alpha/beta hydrolase"/>
    <property type="match status" value="1"/>
</dbReference>
<evidence type="ECO:0000256" key="1">
    <source>
        <dbReference type="ARBA" id="ARBA00022737"/>
    </source>
</evidence>
<feature type="domain" description="Nephrocystin 3-like N-terminal" evidence="4">
    <location>
        <begin position="415"/>
        <end position="614"/>
    </location>
</feature>
<evidence type="ECO:0000256" key="2">
    <source>
        <dbReference type="PROSITE-ProRule" id="PRU00023"/>
    </source>
</evidence>
<dbReference type="Pfam" id="PF24883">
    <property type="entry name" value="NPHP3_N"/>
    <property type="match status" value="1"/>
</dbReference>
<keyword evidence="6" id="KW-1185">Reference proteome</keyword>
<keyword evidence="1" id="KW-0677">Repeat</keyword>
<proteinExistence type="predicted"/>